<evidence type="ECO:0000259" key="10">
    <source>
        <dbReference type="SMART" id="SM01060"/>
    </source>
</evidence>
<dbReference type="AlphaFoldDB" id="A0A5E4QGG5"/>
<dbReference type="InterPro" id="IPR020835">
    <property type="entry name" value="Catalase_sf"/>
</dbReference>
<accession>A0A5E4QGG5</accession>
<dbReference type="InterPro" id="IPR011614">
    <property type="entry name" value="Catalase_core"/>
</dbReference>
<keyword evidence="9" id="KW-0732">Signal</keyword>
<evidence type="ECO:0000256" key="4">
    <source>
        <dbReference type="ARBA" id="ARBA00022723"/>
    </source>
</evidence>
<dbReference type="InterPro" id="IPR018028">
    <property type="entry name" value="Catalase"/>
</dbReference>
<evidence type="ECO:0000256" key="5">
    <source>
        <dbReference type="ARBA" id="ARBA00023002"/>
    </source>
</evidence>
<feature type="chain" id="PRO_5022790725" description="Catalase core domain-containing protein" evidence="9">
    <location>
        <begin position="23"/>
        <end position="519"/>
    </location>
</feature>
<dbReference type="SUPFAM" id="SSF56634">
    <property type="entry name" value="Heme-dependent catalase-like"/>
    <property type="match status" value="1"/>
</dbReference>
<dbReference type="GO" id="GO:0005739">
    <property type="term" value="C:mitochondrion"/>
    <property type="evidence" value="ECO:0007669"/>
    <property type="project" value="TreeGrafter"/>
</dbReference>
<dbReference type="Proteomes" id="UP000324832">
    <property type="component" value="Unassembled WGS sequence"/>
</dbReference>
<feature type="domain" description="Catalase core" evidence="10">
    <location>
        <begin position="50"/>
        <end position="428"/>
    </location>
</feature>
<dbReference type="GO" id="GO:0020037">
    <property type="term" value="F:heme binding"/>
    <property type="evidence" value="ECO:0007669"/>
    <property type="project" value="InterPro"/>
</dbReference>
<keyword evidence="2" id="KW-0575">Peroxidase</keyword>
<gene>
    <name evidence="11" type="ORF">LSINAPIS_LOCUS7675</name>
</gene>
<dbReference type="GO" id="GO:0046872">
    <property type="term" value="F:metal ion binding"/>
    <property type="evidence" value="ECO:0007669"/>
    <property type="project" value="UniProtKB-KW"/>
</dbReference>
<dbReference type="GO" id="GO:0042744">
    <property type="term" value="P:hydrogen peroxide catabolic process"/>
    <property type="evidence" value="ECO:0007669"/>
    <property type="project" value="UniProtKB-KW"/>
</dbReference>
<dbReference type="PANTHER" id="PTHR11465:SF9">
    <property type="entry name" value="CATALASE"/>
    <property type="match status" value="1"/>
</dbReference>
<comment type="cofactor">
    <cofactor evidence="8">
        <name>heme</name>
        <dbReference type="ChEBI" id="CHEBI:30413"/>
    </cofactor>
</comment>
<evidence type="ECO:0000313" key="11">
    <source>
        <dbReference type="EMBL" id="VVC96110.1"/>
    </source>
</evidence>
<evidence type="ECO:0000256" key="8">
    <source>
        <dbReference type="PIRSR" id="PIRSR038928-2"/>
    </source>
</evidence>
<feature type="signal peptide" evidence="9">
    <location>
        <begin position="1"/>
        <end position="22"/>
    </location>
</feature>
<dbReference type="GO" id="GO:0005777">
    <property type="term" value="C:peroxisome"/>
    <property type="evidence" value="ECO:0007669"/>
    <property type="project" value="TreeGrafter"/>
</dbReference>
<evidence type="ECO:0000313" key="12">
    <source>
        <dbReference type="Proteomes" id="UP000324832"/>
    </source>
</evidence>
<keyword evidence="12" id="KW-1185">Reference proteome</keyword>
<keyword evidence="4 8" id="KW-0479">Metal-binding</keyword>
<keyword evidence="6 8" id="KW-0408">Iron</keyword>
<dbReference type="PIRSF" id="PIRSF038928">
    <property type="entry name" value="Catalase_clade1-3"/>
    <property type="match status" value="1"/>
</dbReference>
<evidence type="ECO:0000256" key="2">
    <source>
        <dbReference type="ARBA" id="ARBA00022559"/>
    </source>
</evidence>
<evidence type="ECO:0000256" key="1">
    <source>
        <dbReference type="ARBA" id="ARBA00005329"/>
    </source>
</evidence>
<dbReference type="GO" id="GO:0004096">
    <property type="term" value="F:catalase activity"/>
    <property type="evidence" value="ECO:0007669"/>
    <property type="project" value="UniProtKB-EC"/>
</dbReference>
<reference evidence="11 12" key="1">
    <citation type="submission" date="2017-07" db="EMBL/GenBank/DDBJ databases">
        <authorList>
            <person name="Talla V."/>
            <person name="Backstrom N."/>
        </authorList>
    </citation>
    <scope>NUCLEOTIDE SEQUENCE [LARGE SCALE GENOMIC DNA]</scope>
</reference>
<evidence type="ECO:0000256" key="9">
    <source>
        <dbReference type="SAM" id="SignalP"/>
    </source>
</evidence>
<dbReference type="GO" id="GO:0042542">
    <property type="term" value="P:response to hydrogen peroxide"/>
    <property type="evidence" value="ECO:0007669"/>
    <property type="project" value="TreeGrafter"/>
</dbReference>
<evidence type="ECO:0000256" key="3">
    <source>
        <dbReference type="ARBA" id="ARBA00022617"/>
    </source>
</evidence>
<feature type="binding site" description="axial binding residue" evidence="8">
    <location>
        <position position="373"/>
    </location>
    <ligand>
        <name>heme</name>
        <dbReference type="ChEBI" id="CHEBI:30413"/>
    </ligand>
    <ligandPart>
        <name>Fe</name>
        <dbReference type="ChEBI" id="CHEBI:18248"/>
    </ligandPart>
</feature>
<keyword evidence="3 8" id="KW-0349">Heme</keyword>
<comment type="similarity">
    <text evidence="1">Belongs to the catalase family.</text>
</comment>
<dbReference type="PROSITE" id="PS51402">
    <property type="entry name" value="CATALASE_3"/>
    <property type="match status" value="1"/>
</dbReference>
<name>A0A5E4QGG5_9NEOP</name>
<dbReference type="InterPro" id="IPR010582">
    <property type="entry name" value="Catalase_immune_responsive"/>
</dbReference>
<organism evidence="11 12">
    <name type="scientific">Leptidea sinapis</name>
    <dbReference type="NCBI Taxonomy" id="189913"/>
    <lineage>
        <taxon>Eukaryota</taxon>
        <taxon>Metazoa</taxon>
        <taxon>Ecdysozoa</taxon>
        <taxon>Arthropoda</taxon>
        <taxon>Hexapoda</taxon>
        <taxon>Insecta</taxon>
        <taxon>Pterygota</taxon>
        <taxon>Neoptera</taxon>
        <taxon>Endopterygota</taxon>
        <taxon>Lepidoptera</taxon>
        <taxon>Glossata</taxon>
        <taxon>Ditrysia</taxon>
        <taxon>Papilionoidea</taxon>
        <taxon>Pieridae</taxon>
        <taxon>Dismorphiinae</taxon>
        <taxon>Leptidea</taxon>
    </lineage>
</organism>
<dbReference type="Pfam" id="PF00199">
    <property type="entry name" value="Catalase"/>
    <property type="match status" value="1"/>
</dbReference>
<sequence length="519" mass="58964">MCIKTRHIQLFIFITLASIVKSYNQQDLDPVNDQIVIYSLQTKGNITIATTSNGEPVDIRYTSTLNKELLNNHFFLETNTHLNRKNIPLRFVHTRGSGAFGYFEVTHDITNICRADFLDTIGKRTPIAVRFSPVFGSADTNRFPHGFAVKFYTESGNFDLVGFDTPVFIIKDPVKFPSFIRATSRNPATNTFDSNMLWDFITLNPESINIFMYVFGDSGIPKGYRHMTGYGIHTFQVHNKEGEVHFIRFHIIPNAGRKYFTSKEGQQLDGEDPDSFTRDLYDAIACGKEVSWKIAVQILTLEDLKKANIDISDVTLKLPLDIYPLQPVGKIVLNRNPINYFAEIEQLAFCPSNLVRGIDGGIDKLFQARRFLYEDAQYYRLGVNKNNIEVNYPRNAKVHAYNRDGEAPVRANERNSPNYYINSFNGAMFSFETDRPDLVQAVQTPPNNTAQIAQTFKDMSMEEQERLIDNIVSSLSPSIDFIQNRAVKIFTEINPDFGERVQSGLQNSNKTKACSGILS</sequence>
<proteinExistence type="inferred from homology"/>
<evidence type="ECO:0000256" key="6">
    <source>
        <dbReference type="ARBA" id="ARBA00023004"/>
    </source>
</evidence>
<dbReference type="SMART" id="SM01060">
    <property type="entry name" value="Catalase"/>
    <property type="match status" value="1"/>
</dbReference>
<evidence type="ECO:0000256" key="7">
    <source>
        <dbReference type="ARBA" id="ARBA00023324"/>
    </source>
</evidence>
<dbReference type="EMBL" id="FZQP02002559">
    <property type="protein sequence ID" value="VVC96110.1"/>
    <property type="molecule type" value="Genomic_DNA"/>
</dbReference>
<dbReference type="PRINTS" id="PR00067">
    <property type="entry name" value="CATALASE"/>
</dbReference>
<dbReference type="Pfam" id="PF06628">
    <property type="entry name" value="Catalase-rel"/>
    <property type="match status" value="1"/>
</dbReference>
<protein>
    <recommendedName>
        <fullName evidence="10">Catalase core domain-containing protein</fullName>
    </recommendedName>
</protein>
<keyword evidence="5" id="KW-0560">Oxidoreductase</keyword>
<dbReference type="InterPro" id="IPR024711">
    <property type="entry name" value="Catalase_clade1/3"/>
</dbReference>
<keyword evidence="7" id="KW-0376">Hydrogen peroxide</keyword>
<dbReference type="PANTHER" id="PTHR11465">
    <property type="entry name" value="CATALASE"/>
    <property type="match status" value="1"/>
</dbReference>
<dbReference type="Gene3D" id="2.40.180.10">
    <property type="entry name" value="Catalase core domain"/>
    <property type="match status" value="1"/>
</dbReference>